<feature type="chain" id="PRO_5007896882" evidence="11">
    <location>
        <begin position="32"/>
        <end position="1359"/>
    </location>
</feature>
<evidence type="ECO:0000256" key="5">
    <source>
        <dbReference type="ARBA" id="ARBA00022729"/>
    </source>
</evidence>
<dbReference type="PATRIC" id="fig|1300344.3.peg.2075"/>
<feature type="signal peptide" evidence="11">
    <location>
        <begin position="1"/>
        <end position="31"/>
    </location>
</feature>
<dbReference type="GO" id="GO:0006508">
    <property type="term" value="P:proteolysis"/>
    <property type="evidence" value="ECO:0007669"/>
    <property type="project" value="UniProtKB-KW"/>
</dbReference>
<keyword evidence="3" id="KW-0964">Secreted</keyword>
<keyword evidence="14" id="KW-1185">Reference proteome</keyword>
<reference evidence="13 14" key="1">
    <citation type="submission" date="2016-01" db="EMBL/GenBank/DDBJ databases">
        <title>Complete genome sequence of a soil Actinobacterium, Isoptericola dokdonensis DS-3.</title>
        <authorList>
            <person name="Kwon S.-K."/>
            <person name="Kim J.F."/>
        </authorList>
    </citation>
    <scope>NUCLEOTIDE SEQUENCE [LARGE SCALE GENOMIC DNA]</scope>
    <source>
        <strain evidence="13 14">DS-3</strain>
    </source>
</reference>
<evidence type="ECO:0000259" key="12">
    <source>
        <dbReference type="PROSITE" id="PS51766"/>
    </source>
</evidence>
<dbReference type="Pfam" id="PF02225">
    <property type="entry name" value="PA"/>
    <property type="match status" value="1"/>
</dbReference>
<feature type="active site" description="Charge relay system" evidence="8 9">
    <location>
        <position position="281"/>
    </location>
</feature>
<dbReference type="InterPro" id="IPR050131">
    <property type="entry name" value="Peptidase_S8_subtilisin-like"/>
</dbReference>
<dbReference type="SUPFAM" id="SSF52025">
    <property type="entry name" value="PA domain"/>
    <property type="match status" value="1"/>
</dbReference>
<evidence type="ECO:0000256" key="4">
    <source>
        <dbReference type="ARBA" id="ARBA00022670"/>
    </source>
</evidence>
<protein>
    <submittedName>
        <fullName evidence="13">Minor extracellular protease vpr</fullName>
        <ecNumber evidence="13">3.4.21.-</ecNumber>
    </submittedName>
</protein>
<dbReference type="PROSITE" id="PS00018">
    <property type="entry name" value="EF_HAND_1"/>
    <property type="match status" value="1"/>
</dbReference>
<dbReference type="PANTHER" id="PTHR43806:SF65">
    <property type="entry name" value="SERINE PROTEASE APRX"/>
    <property type="match status" value="1"/>
</dbReference>
<dbReference type="EC" id="3.4.21.-" evidence="13"/>
<dbReference type="OrthoDB" id="9813435at2"/>
<feature type="active site" description="Charge relay system" evidence="8 9">
    <location>
        <position position="228"/>
    </location>
</feature>
<evidence type="ECO:0000313" key="13">
    <source>
        <dbReference type="EMBL" id="ANC31609.1"/>
    </source>
</evidence>
<gene>
    <name evidence="13" type="primary">vpr_1</name>
    <name evidence="13" type="ORF">I598_2066</name>
</gene>
<dbReference type="GO" id="GO:0004252">
    <property type="term" value="F:serine-type endopeptidase activity"/>
    <property type="evidence" value="ECO:0007669"/>
    <property type="project" value="UniProtKB-UniRule"/>
</dbReference>
<dbReference type="PROSITE" id="PS00138">
    <property type="entry name" value="SUBTILASE_SER"/>
    <property type="match status" value="1"/>
</dbReference>
<dbReference type="KEGG" id="ido:I598_2066"/>
<dbReference type="Proteomes" id="UP000076794">
    <property type="component" value="Chromosome"/>
</dbReference>
<dbReference type="InterPro" id="IPR023828">
    <property type="entry name" value="Peptidase_S8_Ser-AS"/>
</dbReference>
<keyword evidence="7 9" id="KW-0720">Serine protease</keyword>
<feature type="active site" description="Charge relay system" evidence="8 9">
    <location>
        <position position="602"/>
    </location>
</feature>
<dbReference type="PANTHER" id="PTHR43806">
    <property type="entry name" value="PEPTIDASE S8"/>
    <property type="match status" value="1"/>
</dbReference>
<dbReference type="Pfam" id="PF00082">
    <property type="entry name" value="Peptidase_S8"/>
    <property type="match status" value="1"/>
</dbReference>
<accession>A0A168FFJ2</accession>
<dbReference type="PRINTS" id="PR00723">
    <property type="entry name" value="SUBTILISIN"/>
</dbReference>
<evidence type="ECO:0000256" key="2">
    <source>
        <dbReference type="ARBA" id="ARBA00022512"/>
    </source>
</evidence>
<dbReference type="CDD" id="cd07474">
    <property type="entry name" value="Peptidases_S8_subtilisin_Vpr-like"/>
    <property type="match status" value="1"/>
</dbReference>
<keyword evidence="4 9" id="KW-0645">Protease</keyword>
<dbReference type="PROSITE" id="PS51892">
    <property type="entry name" value="SUBTILASE"/>
    <property type="match status" value="1"/>
</dbReference>
<dbReference type="InterPro" id="IPR034213">
    <property type="entry name" value="S8_Vpr-like"/>
</dbReference>
<dbReference type="InterPro" id="IPR002105">
    <property type="entry name" value="Dockerin_1_rpt"/>
</dbReference>
<evidence type="ECO:0000256" key="11">
    <source>
        <dbReference type="SAM" id="SignalP"/>
    </source>
</evidence>
<dbReference type="GO" id="GO:0000272">
    <property type="term" value="P:polysaccharide catabolic process"/>
    <property type="evidence" value="ECO:0007669"/>
    <property type="project" value="InterPro"/>
</dbReference>
<dbReference type="PROSITE" id="PS00137">
    <property type="entry name" value="SUBTILASE_HIS"/>
    <property type="match status" value="1"/>
</dbReference>
<dbReference type="Gene3D" id="2.60.40.4130">
    <property type="match status" value="1"/>
</dbReference>
<dbReference type="InterPro" id="IPR036852">
    <property type="entry name" value="Peptidase_S8/S53_dom_sf"/>
</dbReference>
<dbReference type="CDD" id="cd14256">
    <property type="entry name" value="Dockerin_I"/>
    <property type="match status" value="1"/>
</dbReference>
<evidence type="ECO:0000256" key="6">
    <source>
        <dbReference type="ARBA" id="ARBA00022801"/>
    </source>
</evidence>
<dbReference type="InterPro" id="IPR046450">
    <property type="entry name" value="PA_dom_sf"/>
</dbReference>
<dbReference type="SUPFAM" id="SSF63446">
    <property type="entry name" value="Type I dockerin domain"/>
    <property type="match status" value="1"/>
</dbReference>
<dbReference type="InterPro" id="IPR023827">
    <property type="entry name" value="Peptidase_S8_Asp-AS"/>
</dbReference>
<dbReference type="SUPFAM" id="SSF52743">
    <property type="entry name" value="Subtilisin-like"/>
    <property type="match status" value="1"/>
</dbReference>
<comment type="similarity">
    <text evidence="1 9 10">Belongs to the peptidase S8 family.</text>
</comment>
<feature type="domain" description="Dockerin" evidence="12">
    <location>
        <begin position="1278"/>
        <end position="1339"/>
    </location>
</feature>
<keyword evidence="6 9" id="KW-0378">Hydrolase</keyword>
<dbReference type="PROSITE" id="PS00136">
    <property type="entry name" value="SUBTILASE_ASP"/>
    <property type="match status" value="1"/>
</dbReference>
<proteinExistence type="inferred from homology"/>
<evidence type="ECO:0000256" key="8">
    <source>
        <dbReference type="PIRSR" id="PIRSR615500-1"/>
    </source>
</evidence>
<dbReference type="InterPro" id="IPR022398">
    <property type="entry name" value="Peptidase_S8_His-AS"/>
</dbReference>
<sequence>MTNPRRSRRLTALAALTALTLGALGTTPAHAAPTGDAEDLLASLDADQLAALTRMNEMQVTGLQDFDEDATESAKPVDVIVSLTQPTAETARLLAATDGAELSAQDATAAVTESQEEFDAALAEEFPEPETKAKGAKDVAPVVTETYTEAFNGASLTVRGTDLEALAAVEGVAAVWPDAEVHATSSTGSLGAAKSAEPTDDQAAIAAGLAKLHAEGVTGKGITVGVIDTGIDYHHPDLADAYVGGYDFVDDDADPMETTYADWKASGRSETSNGSTYYTEHGTHVAGIVAGRGDVDDERAAHGVAPEAKIRAYRVLGPYGGGYTSDVLAGMDGALQDEVDVVNMSLGAPSNDSLTPQSLAADNLVLSGITTVVAAGNDGPGPRTLGTPAAAALPVTVGANDTPLTLSRSTATLGGVSAEVRLLASSAQDPTGTDVPADLAVVAVGLGNAAGYSGKDVTGKVVLVDRGSISLNEKVERARDKGAAAVLLVNSNADEGWIPNYLGEAPGFVPAFSVTVADGAALRAALAADPAATLTLSGAGQFVLGGDQVATFSSRGPVHGSGTIKPEVTAPGVSILSSVPVDVVDLEGRDYDLAYARLSGTSMAAPYVAGVAALLLDDDPRRSPADVKVALMNTAAPLEQEDDVFAAGAGQVDPYSAVHAGVSARAWLETPQVDAAGTTSTLRYDTGAVDFGTVASGRRVNEKITVTLDNDSTLLTRYDVEAELVDAGGPDAAANGVEIDVPSSVLVGRLGLAPLQVRLKAPATAAEGSYQGYVTLTPRDAKQPTLRMPVGARLATNGLSELVMIKPTLSTHQGTGDGLASNGQAEFAFRLDGELRELRVFLTDADGEDLGYVGTLSTIGLQEDLLYGVVTFTGAYFPFTGDRRNPVAPASVYAPEGAYRLKVVGVDADGETSTQSAPVYVDTTAPTYDDAFGPWDPTTPTVVERPATATGYRFDGTLVDPSVEAVQAAGIDVDQADNQLLWSIYNPQAPEMSARPDTAGAVTGSVTFPVGQPVTTMWMWPTDAAGNWAERRRVSFIKEGLPYVVGSADTAVAKVGDVVTYTLTAHDVQDLASFSTQVRYTGRTTKILSVTPTEELVAHGASEVEVQHSGGSYPTFTASFDVPTGVTADELPLLEVSYEVLDDDGWSLENGLFTGSTSYTGSAGQRTNLQQFYGNVQRFNPTTSVNGRVAPEALLTKGYAFDQAADYSGYGTEVTLTAPDGTVRESTVDTTSRFGFGALALNEEGYRLDVSVPGHFAWHGEVAVGTATTGGAVVSEVPALSAGDVNGDDVIDVKDAIAIWKAEGTSKRVADVDASGTVDRRDLAWVRTNYLAQNPTAPTVTTPVTRYLGLTLEAVEKLM</sequence>
<name>A0A168FFJ2_9MICO</name>
<evidence type="ECO:0000256" key="10">
    <source>
        <dbReference type="RuleBase" id="RU003355"/>
    </source>
</evidence>
<dbReference type="Gene3D" id="3.50.30.30">
    <property type="match status" value="1"/>
</dbReference>
<evidence type="ECO:0000256" key="7">
    <source>
        <dbReference type="ARBA" id="ARBA00022825"/>
    </source>
</evidence>
<evidence type="ECO:0000256" key="1">
    <source>
        <dbReference type="ARBA" id="ARBA00011073"/>
    </source>
</evidence>
<dbReference type="EMBL" id="CP014209">
    <property type="protein sequence ID" value="ANC31609.1"/>
    <property type="molecule type" value="Genomic_DNA"/>
</dbReference>
<dbReference type="InterPro" id="IPR016134">
    <property type="entry name" value="Dockerin_dom"/>
</dbReference>
<dbReference type="InterPro" id="IPR036439">
    <property type="entry name" value="Dockerin_dom_sf"/>
</dbReference>
<dbReference type="Gene3D" id="3.40.50.200">
    <property type="entry name" value="Peptidase S8/S53 domain"/>
    <property type="match status" value="1"/>
</dbReference>
<dbReference type="InterPro" id="IPR018247">
    <property type="entry name" value="EF_Hand_1_Ca_BS"/>
</dbReference>
<keyword evidence="5 11" id="KW-0732">Signal</keyword>
<evidence type="ECO:0000256" key="3">
    <source>
        <dbReference type="ARBA" id="ARBA00022525"/>
    </source>
</evidence>
<dbReference type="PROSITE" id="PS51766">
    <property type="entry name" value="DOCKERIN"/>
    <property type="match status" value="1"/>
</dbReference>
<evidence type="ECO:0000313" key="14">
    <source>
        <dbReference type="Proteomes" id="UP000076794"/>
    </source>
</evidence>
<dbReference type="InterPro" id="IPR003137">
    <property type="entry name" value="PA_domain"/>
</dbReference>
<dbReference type="Pfam" id="PF00404">
    <property type="entry name" value="Dockerin_1"/>
    <property type="match status" value="1"/>
</dbReference>
<organism evidence="13 14">
    <name type="scientific">Isoptericola dokdonensis DS-3</name>
    <dbReference type="NCBI Taxonomy" id="1300344"/>
    <lineage>
        <taxon>Bacteria</taxon>
        <taxon>Bacillati</taxon>
        <taxon>Actinomycetota</taxon>
        <taxon>Actinomycetes</taxon>
        <taxon>Micrococcales</taxon>
        <taxon>Promicromonosporaceae</taxon>
        <taxon>Isoptericola</taxon>
    </lineage>
</organism>
<dbReference type="InterPro" id="IPR000209">
    <property type="entry name" value="Peptidase_S8/S53_dom"/>
</dbReference>
<dbReference type="GO" id="GO:0004553">
    <property type="term" value="F:hydrolase activity, hydrolyzing O-glycosyl compounds"/>
    <property type="evidence" value="ECO:0007669"/>
    <property type="project" value="InterPro"/>
</dbReference>
<dbReference type="InterPro" id="IPR015500">
    <property type="entry name" value="Peptidase_S8_subtilisin-rel"/>
</dbReference>
<dbReference type="STRING" id="1300344.I598_2066"/>
<dbReference type="RefSeq" id="WP_068202873.1">
    <property type="nucleotide sequence ID" value="NZ_CP014209.1"/>
</dbReference>
<keyword evidence="2" id="KW-0134">Cell wall</keyword>
<evidence type="ECO:0000256" key="9">
    <source>
        <dbReference type="PROSITE-ProRule" id="PRU01240"/>
    </source>
</evidence>